<comment type="caution">
    <text evidence="2">The sequence shown here is derived from an EMBL/GenBank/DDBJ whole genome shotgun (WGS) entry which is preliminary data.</text>
</comment>
<dbReference type="EMBL" id="CAKOGL010000008">
    <property type="protein sequence ID" value="CAH2089198.1"/>
    <property type="molecule type" value="Genomic_DNA"/>
</dbReference>
<name>A0AAU9TR44_EUPED</name>
<evidence type="ECO:0000313" key="2">
    <source>
        <dbReference type="EMBL" id="CAH2089198.1"/>
    </source>
</evidence>
<evidence type="ECO:0000256" key="1">
    <source>
        <dbReference type="SAM" id="MobiDB-lite"/>
    </source>
</evidence>
<feature type="region of interest" description="Disordered" evidence="1">
    <location>
        <begin position="1"/>
        <end position="47"/>
    </location>
</feature>
<reference evidence="2" key="1">
    <citation type="submission" date="2022-03" db="EMBL/GenBank/DDBJ databases">
        <authorList>
            <person name="Tunstrom K."/>
        </authorList>
    </citation>
    <scope>NUCLEOTIDE SEQUENCE</scope>
</reference>
<sequence length="80" mass="9195">MKVAILEAQANGDEDKIKQEHGETETLVHFPPKAGYADDDEDQHGEEQYDAADHALRVDSDRFPVYQTIEEPRQRQPENM</sequence>
<evidence type="ECO:0000313" key="3">
    <source>
        <dbReference type="Proteomes" id="UP001153954"/>
    </source>
</evidence>
<organism evidence="2 3">
    <name type="scientific">Euphydryas editha</name>
    <name type="common">Edith's checkerspot</name>
    <dbReference type="NCBI Taxonomy" id="104508"/>
    <lineage>
        <taxon>Eukaryota</taxon>
        <taxon>Metazoa</taxon>
        <taxon>Ecdysozoa</taxon>
        <taxon>Arthropoda</taxon>
        <taxon>Hexapoda</taxon>
        <taxon>Insecta</taxon>
        <taxon>Pterygota</taxon>
        <taxon>Neoptera</taxon>
        <taxon>Endopterygota</taxon>
        <taxon>Lepidoptera</taxon>
        <taxon>Glossata</taxon>
        <taxon>Ditrysia</taxon>
        <taxon>Papilionoidea</taxon>
        <taxon>Nymphalidae</taxon>
        <taxon>Nymphalinae</taxon>
        <taxon>Euphydryas</taxon>
    </lineage>
</organism>
<dbReference type="AlphaFoldDB" id="A0AAU9TR44"/>
<gene>
    <name evidence="2" type="ORF">EEDITHA_LOCUS5278</name>
</gene>
<protein>
    <submittedName>
        <fullName evidence="2">Uncharacterized protein</fullName>
    </submittedName>
</protein>
<keyword evidence="3" id="KW-1185">Reference proteome</keyword>
<proteinExistence type="predicted"/>
<dbReference type="Proteomes" id="UP001153954">
    <property type="component" value="Unassembled WGS sequence"/>
</dbReference>
<accession>A0AAU9TR44</accession>
<feature type="compositionally biased region" description="Basic and acidic residues" evidence="1">
    <location>
        <begin position="13"/>
        <end position="26"/>
    </location>
</feature>